<gene>
    <name evidence="2" type="ORF">GALMADRAFT_559151</name>
</gene>
<sequence length="119" mass="13400">MQHDPDRLGVLVSPCSSLPARGFGIVIGIVILVRLSLFLFLSFAVQLGLDLDLAGIILHYINTTSKGCTRPTNRRKNGGEVLWDTCVDSNQLDEEQKKLPFRARYRYDHNHLCFPCLPC</sequence>
<accession>A0A067T6J4</accession>
<reference evidence="3" key="1">
    <citation type="journal article" date="2014" name="Proc. Natl. Acad. Sci. U.S.A.">
        <title>Extensive sampling of basidiomycete genomes demonstrates inadequacy of the white-rot/brown-rot paradigm for wood decay fungi.</title>
        <authorList>
            <person name="Riley R."/>
            <person name="Salamov A.A."/>
            <person name="Brown D.W."/>
            <person name="Nagy L.G."/>
            <person name="Floudas D."/>
            <person name="Held B.W."/>
            <person name="Levasseur A."/>
            <person name="Lombard V."/>
            <person name="Morin E."/>
            <person name="Otillar R."/>
            <person name="Lindquist E.A."/>
            <person name="Sun H."/>
            <person name="LaButti K.M."/>
            <person name="Schmutz J."/>
            <person name="Jabbour D."/>
            <person name="Luo H."/>
            <person name="Baker S.E."/>
            <person name="Pisabarro A.G."/>
            <person name="Walton J.D."/>
            <person name="Blanchette R.A."/>
            <person name="Henrissat B."/>
            <person name="Martin F."/>
            <person name="Cullen D."/>
            <person name="Hibbett D.S."/>
            <person name="Grigoriev I.V."/>
        </authorList>
    </citation>
    <scope>NUCLEOTIDE SEQUENCE [LARGE SCALE GENOMIC DNA]</scope>
    <source>
        <strain evidence="3">CBS 339.88</strain>
    </source>
</reference>
<evidence type="ECO:0000313" key="3">
    <source>
        <dbReference type="Proteomes" id="UP000027222"/>
    </source>
</evidence>
<dbReference type="AlphaFoldDB" id="A0A067T6J4"/>
<name>A0A067T6J4_GALM3</name>
<keyword evidence="1" id="KW-0812">Transmembrane</keyword>
<keyword evidence="1" id="KW-1133">Transmembrane helix</keyword>
<organism evidence="2 3">
    <name type="scientific">Galerina marginata (strain CBS 339.88)</name>
    <dbReference type="NCBI Taxonomy" id="685588"/>
    <lineage>
        <taxon>Eukaryota</taxon>
        <taxon>Fungi</taxon>
        <taxon>Dikarya</taxon>
        <taxon>Basidiomycota</taxon>
        <taxon>Agaricomycotina</taxon>
        <taxon>Agaricomycetes</taxon>
        <taxon>Agaricomycetidae</taxon>
        <taxon>Agaricales</taxon>
        <taxon>Agaricineae</taxon>
        <taxon>Strophariaceae</taxon>
        <taxon>Galerina</taxon>
    </lineage>
</organism>
<dbReference type="EMBL" id="KL142382">
    <property type="protein sequence ID" value="KDR74638.1"/>
    <property type="molecule type" value="Genomic_DNA"/>
</dbReference>
<proteinExistence type="predicted"/>
<protein>
    <submittedName>
        <fullName evidence="2">Uncharacterized protein</fullName>
    </submittedName>
</protein>
<feature type="transmembrane region" description="Helical" evidence="1">
    <location>
        <begin position="20"/>
        <end position="41"/>
    </location>
</feature>
<keyword evidence="3" id="KW-1185">Reference proteome</keyword>
<dbReference type="Proteomes" id="UP000027222">
    <property type="component" value="Unassembled WGS sequence"/>
</dbReference>
<keyword evidence="1" id="KW-0472">Membrane</keyword>
<evidence type="ECO:0000256" key="1">
    <source>
        <dbReference type="SAM" id="Phobius"/>
    </source>
</evidence>
<evidence type="ECO:0000313" key="2">
    <source>
        <dbReference type="EMBL" id="KDR74638.1"/>
    </source>
</evidence>
<dbReference type="HOGENOM" id="CLU_2061642_0_0_1"/>